<keyword evidence="2" id="KW-0698">rRNA processing</keyword>
<evidence type="ECO:0000256" key="2">
    <source>
        <dbReference type="ARBA" id="ARBA00022552"/>
    </source>
</evidence>
<dbReference type="PROSITE" id="PS50082">
    <property type="entry name" value="WD_REPEATS_2"/>
    <property type="match status" value="1"/>
</dbReference>
<evidence type="ECO:0000313" key="12">
    <source>
        <dbReference type="Proteomes" id="UP000325313"/>
    </source>
</evidence>
<evidence type="ECO:0000256" key="4">
    <source>
        <dbReference type="ARBA" id="ARBA00022737"/>
    </source>
</evidence>
<evidence type="ECO:0000256" key="7">
    <source>
        <dbReference type="PROSITE-ProRule" id="PRU00221"/>
    </source>
</evidence>
<organism evidence="10 12">
    <name type="scientific">Puccinia graminis f. sp. tritici</name>
    <dbReference type="NCBI Taxonomy" id="56615"/>
    <lineage>
        <taxon>Eukaryota</taxon>
        <taxon>Fungi</taxon>
        <taxon>Dikarya</taxon>
        <taxon>Basidiomycota</taxon>
        <taxon>Pucciniomycotina</taxon>
        <taxon>Pucciniomycetes</taxon>
        <taxon>Pucciniales</taxon>
        <taxon>Pucciniaceae</taxon>
        <taxon>Puccinia</taxon>
    </lineage>
</organism>
<dbReference type="PANTHER" id="PTHR18359">
    <property type="entry name" value="WD-REPEAT PROTEIN-RELATED"/>
    <property type="match status" value="1"/>
</dbReference>
<comment type="similarity">
    <text evidence="6">Belongs to the WD repeat UTP18 family.</text>
</comment>
<evidence type="ECO:0000256" key="5">
    <source>
        <dbReference type="ARBA" id="ARBA00023242"/>
    </source>
</evidence>
<dbReference type="Proteomes" id="UP000325313">
    <property type="component" value="Unassembled WGS sequence"/>
</dbReference>
<dbReference type="Pfam" id="PF00400">
    <property type="entry name" value="WD40"/>
    <property type="match status" value="2"/>
</dbReference>
<keyword evidence="11" id="KW-1185">Reference proteome</keyword>
<dbReference type="GO" id="GO:0032040">
    <property type="term" value="C:small-subunit processome"/>
    <property type="evidence" value="ECO:0007669"/>
    <property type="project" value="TreeGrafter"/>
</dbReference>
<dbReference type="InterPro" id="IPR015943">
    <property type="entry name" value="WD40/YVTN_repeat-like_dom_sf"/>
</dbReference>
<dbReference type="SMART" id="SM00320">
    <property type="entry name" value="WD40"/>
    <property type="match status" value="4"/>
</dbReference>
<feature type="region of interest" description="Disordered" evidence="8">
    <location>
        <begin position="1"/>
        <end position="38"/>
    </location>
</feature>
<evidence type="ECO:0000313" key="11">
    <source>
        <dbReference type="Proteomes" id="UP000324748"/>
    </source>
</evidence>
<dbReference type="EMBL" id="VDEP01000010">
    <property type="protein sequence ID" value="KAA1137281.1"/>
    <property type="molecule type" value="Genomic_DNA"/>
</dbReference>
<comment type="subcellular location">
    <subcellularLocation>
        <location evidence="1">Nucleus</location>
        <location evidence="1">Nucleolus</location>
    </subcellularLocation>
</comment>
<dbReference type="Gene3D" id="2.130.10.10">
    <property type="entry name" value="YVTN repeat-like/Quinoprotein amine dehydrogenase"/>
    <property type="match status" value="1"/>
</dbReference>
<dbReference type="SUPFAM" id="SSF50978">
    <property type="entry name" value="WD40 repeat-like"/>
    <property type="match status" value="1"/>
</dbReference>
<dbReference type="Proteomes" id="UP000324748">
    <property type="component" value="Unassembled WGS sequence"/>
</dbReference>
<keyword evidence="4" id="KW-0677">Repeat</keyword>
<feature type="region of interest" description="Disordered" evidence="8">
    <location>
        <begin position="55"/>
        <end position="155"/>
    </location>
</feature>
<dbReference type="AlphaFoldDB" id="A0A5B0SH33"/>
<dbReference type="FunFam" id="2.130.10.10:FF:000908">
    <property type="entry name" value="U3 small nucleolar RNA-associated protein 18"/>
    <property type="match status" value="1"/>
</dbReference>
<reference evidence="11 12" key="1">
    <citation type="submission" date="2019-05" db="EMBL/GenBank/DDBJ databases">
        <title>Emergence of the Ug99 lineage of the wheat stem rust pathogen through somatic hybridization.</title>
        <authorList>
            <person name="Li F."/>
            <person name="Upadhyaya N.M."/>
            <person name="Sperschneider J."/>
            <person name="Matny O."/>
            <person name="Nguyen-Phuc H."/>
            <person name="Mago R."/>
            <person name="Raley C."/>
            <person name="Miller M.E."/>
            <person name="Silverstein K.A.T."/>
            <person name="Henningsen E."/>
            <person name="Hirsch C.D."/>
            <person name="Visser B."/>
            <person name="Pretorius Z.A."/>
            <person name="Steffenson B.J."/>
            <person name="Schwessinger B."/>
            <person name="Dodds P.N."/>
            <person name="Figueroa M."/>
        </authorList>
    </citation>
    <scope>NUCLEOTIDE SEQUENCE [LARGE SCALE GENOMIC DNA]</scope>
    <source>
        <strain evidence="9">21-0</strain>
        <strain evidence="10 12">Ug99</strain>
    </source>
</reference>
<feature type="compositionally biased region" description="Basic residues" evidence="8">
    <location>
        <begin position="233"/>
        <end position="242"/>
    </location>
</feature>
<dbReference type="PANTHER" id="PTHR18359:SF0">
    <property type="entry name" value="U3 SMALL NUCLEOLAR RNA-ASSOCIATED PROTEIN 18 HOMOLOG"/>
    <property type="match status" value="1"/>
</dbReference>
<feature type="compositionally biased region" description="Basic and acidic residues" evidence="8">
    <location>
        <begin position="104"/>
        <end position="133"/>
    </location>
</feature>
<evidence type="ECO:0000256" key="6">
    <source>
        <dbReference type="ARBA" id="ARBA00025767"/>
    </source>
</evidence>
<proteinExistence type="inferred from homology"/>
<feature type="repeat" description="WD" evidence="7">
    <location>
        <begin position="417"/>
        <end position="451"/>
    </location>
</feature>
<dbReference type="InterPro" id="IPR045161">
    <property type="entry name" value="Utp18"/>
</dbReference>
<feature type="compositionally biased region" description="Polar residues" evidence="8">
    <location>
        <begin position="134"/>
        <end position="143"/>
    </location>
</feature>
<keyword evidence="3 7" id="KW-0853">WD repeat</keyword>
<accession>A0A5B0SH33</accession>
<evidence type="ECO:0000256" key="8">
    <source>
        <dbReference type="SAM" id="MobiDB-lite"/>
    </source>
</evidence>
<name>A0A5B0SH33_PUCGR</name>
<dbReference type="PROSITE" id="PS00678">
    <property type="entry name" value="WD_REPEATS_1"/>
    <property type="match status" value="1"/>
</dbReference>
<evidence type="ECO:0000313" key="9">
    <source>
        <dbReference type="EMBL" id="KAA1107186.1"/>
    </source>
</evidence>
<feature type="compositionally biased region" description="Basic and acidic residues" evidence="8">
    <location>
        <begin position="251"/>
        <end position="265"/>
    </location>
</feature>
<sequence>MLPTKSASKKRKRVKVVDGSSLKTKKPLGIEEYPNLEPSPEELDLEEAVFGFAPLSRSTQLDTNNSTQSALLDEDHHPQNELTQLADDQLFILDEANQSTPGDEAPKKKSEKTAHTERRPKMSERIPAWKDESTNQVSVSLTHGPSRLKKLRTLEDQDNDEKKITISGEEYEKRLRSQFEKMNPTPTWLNDRRGSKKTQQQMIDGQQGEEDEDQVGFGLDLILQSTGDLSRQKVTKKTRKGVLPRGQLQVERLRDANQAEPEKTKSSPISCLQFHPHSDILFTGSAESKRLSFFKIDGTHNPALHFVHTPDLPIQAAEFCPPSTTNVSSTVLITGHRPYFYTFDLQSCQCIKSPQGLFHKSVFSQSSQGTSLSHFKFSPQGNLVAFVGMNGLIELVDWSNNISSSQVIHSLKSNTPIKSLAWSRNGTELLTVGSNAEVSIWDLRMNKILGSWMDDGGFKPTKISTTDQDSGRLAQDSSSYTAVGSQTGIVNLYSDLNSSPSSFVDSFQNPRKPFKTVGNLTTSINRIQFNPDGQMLGISSQVKKDSFKLVHVKSGTVFSNWPTSNTPLGHVIDFDFNSNSKYLVTGNNRGKVLLYSLKFWE</sequence>
<gene>
    <name evidence="9" type="ORF">PGT21_005322</name>
    <name evidence="10" type="ORF">PGTUg99_017113</name>
</gene>
<evidence type="ECO:0000313" key="10">
    <source>
        <dbReference type="EMBL" id="KAA1137281.1"/>
    </source>
</evidence>
<evidence type="ECO:0000256" key="3">
    <source>
        <dbReference type="ARBA" id="ARBA00022574"/>
    </source>
</evidence>
<dbReference type="GO" id="GO:0034388">
    <property type="term" value="C:Pwp2p-containing subcomplex of 90S preribosome"/>
    <property type="evidence" value="ECO:0007669"/>
    <property type="project" value="TreeGrafter"/>
</dbReference>
<comment type="caution">
    <text evidence="10">The sequence shown here is derived from an EMBL/GenBank/DDBJ whole genome shotgun (WGS) entry which is preliminary data.</text>
</comment>
<dbReference type="OrthoDB" id="1935146at2759"/>
<dbReference type="InterPro" id="IPR036322">
    <property type="entry name" value="WD40_repeat_dom_sf"/>
</dbReference>
<dbReference type="InterPro" id="IPR019775">
    <property type="entry name" value="WD40_repeat_CS"/>
</dbReference>
<evidence type="ECO:0000256" key="1">
    <source>
        <dbReference type="ARBA" id="ARBA00004604"/>
    </source>
</evidence>
<feature type="compositionally biased region" description="Polar residues" evidence="8">
    <location>
        <begin position="56"/>
        <end position="70"/>
    </location>
</feature>
<dbReference type="InterPro" id="IPR001680">
    <property type="entry name" value="WD40_rpt"/>
</dbReference>
<protein>
    <submittedName>
        <fullName evidence="10">Uncharacterized protein</fullName>
    </submittedName>
</protein>
<dbReference type="EMBL" id="VSWC01000029">
    <property type="protein sequence ID" value="KAA1107186.1"/>
    <property type="molecule type" value="Genomic_DNA"/>
</dbReference>
<feature type="region of interest" description="Disordered" evidence="8">
    <location>
        <begin position="230"/>
        <end position="269"/>
    </location>
</feature>
<keyword evidence="5" id="KW-0539">Nucleus</keyword>
<dbReference type="GO" id="GO:0006364">
    <property type="term" value="P:rRNA processing"/>
    <property type="evidence" value="ECO:0007669"/>
    <property type="project" value="UniProtKB-KW"/>
</dbReference>